<dbReference type="InterPro" id="IPR008914">
    <property type="entry name" value="PEBP"/>
</dbReference>
<keyword evidence="2" id="KW-0732">Signal</keyword>
<dbReference type="PANTHER" id="PTHR11362">
    <property type="entry name" value="PHOSPHATIDYLETHANOLAMINE-BINDING PROTEIN"/>
    <property type="match status" value="1"/>
</dbReference>
<organism evidence="3 4">
    <name type="scientific">Mesorhabditis belari</name>
    <dbReference type="NCBI Taxonomy" id="2138241"/>
    <lineage>
        <taxon>Eukaryota</taxon>
        <taxon>Metazoa</taxon>
        <taxon>Ecdysozoa</taxon>
        <taxon>Nematoda</taxon>
        <taxon>Chromadorea</taxon>
        <taxon>Rhabditida</taxon>
        <taxon>Rhabditina</taxon>
        <taxon>Rhabditomorpha</taxon>
        <taxon>Rhabditoidea</taxon>
        <taxon>Rhabditidae</taxon>
        <taxon>Mesorhabditinae</taxon>
        <taxon>Mesorhabditis</taxon>
    </lineage>
</organism>
<dbReference type="Proteomes" id="UP000887575">
    <property type="component" value="Unassembled WGS sequence"/>
</dbReference>
<dbReference type="WBParaSite" id="MBELARI_LOCUS2589">
    <property type="protein sequence ID" value="MBELARI_LOCUS2589"/>
    <property type="gene ID" value="MBELARI_LOCUS2589"/>
</dbReference>
<dbReference type="SUPFAM" id="SSF49777">
    <property type="entry name" value="PEBP-like"/>
    <property type="match status" value="1"/>
</dbReference>
<keyword evidence="3" id="KW-1185">Reference proteome</keyword>
<dbReference type="PROSITE" id="PS01220">
    <property type="entry name" value="PBP"/>
    <property type="match status" value="1"/>
</dbReference>
<dbReference type="PANTHER" id="PTHR11362:SF82">
    <property type="entry name" value="PHOSPHATIDYLETHANOLAMINE-BINDING PROTEIN 4"/>
    <property type="match status" value="1"/>
</dbReference>
<dbReference type="Gene3D" id="3.90.280.10">
    <property type="entry name" value="PEBP-like"/>
    <property type="match status" value="1"/>
</dbReference>
<dbReference type="Pfam" id="PF01161">
    <property type="entry name" value="PBP"/>
    <property type="match status" value="1"/>
</dbReference>
<accession>A0AAF3J868</accession>
<name>A0AAF3J868_9BILA</name>
<sequence>MLLSRNMFLFFTLFFTALFSSAMATGLEAFTTDGVVPDVISVPPKDILGVTYKNGVKADFGNELTPTQVKDKPTVTWDALSDALYTLILTDPDAPSRANPTRREFKHWVVVNIPGNQVEKGDEAAGYVGSGPPKDTGLHRYVFLLFKQNGKVDAGFKTPNNSSDGRPNWSAATFAQKHNMSLVAGNFYQAKYDDYVPNVHKQLSGH</sequence>
<comment type="similarity">
    <text evidence="1">Belongs to the phosphatidylethanolamine-binding protein family.</text>
</comment>
<reference evidence="4" key="1">
    <citation type="submission" date="2024-02" db="UniProtKB">
        <authorList>
            <consortium name="WormBaseParasite"/>
        </authorList>
    </citation>
    <scope>IDENTIFICATION</scope>
</reference>
<dbReference type="InterPro" id="IPR036610">
    <property type="entry name" value="PEBP-like_sf"/>
</dbReference>
<dbReference type="InterPro" id="IPR001858">
    <property type="entry name" value="Phosphatidylethanolamine-bd_CS"/>
</dbReference>
<evidence type="ECO:0000313" key="3">
    <source>
        <dbReference type="Proteomes" id="UP000887575"/>
    </source>
</evidence>
<protein>
    <submittedName>
        <fullName evidence="4">Phosphatidylethanolamine-binding protein</fullName>
    </submittedName>
</protein>
<evidence type="ECO:0000313" key="4">
    <source>
        <dbReference type="WBParaSite" id="MBELARI_LOCUS2589"/>
    </source>
</evidence>
<proteinExistence type="inferred from homology"/>
<evidence type="ECO:0000256" key="1">
    <source>
        <dbReference type="ARBA" id="ARBA00007091"/>
    </source>
</evidence>
<feature type="chain" id="PRO_5042204051" evidence="2">
    <location>
        <begin position="25"/>
        <end position="206"/>
    </location>
</feature>
<feature type="signal peptide" evidence="2">
    <location>
        <begin position="1"/>
        <end position="24"/>
    </location>
</feature>
<evidence type="ECO:0000256" key="2">
    <source>
        <dbReference type="SAM" id="SignalP"/>
    </source>
</evidence>
<dbReference type="CDD" id="cd00866">
    <property type="entry name" value="PEBP_euk"/>
    <property type="match status" value="1"/>
</dbReference>
<dbReference type="AlphaFoldDB" id="A0AAF3J868"/>
<dbReference type="InterPro" id="IPR035810">
    <property type="entry name" value="PEBP_euk"/>
</dbReference>